<evidence type="ECO:0000313" key="2">
    <source>
        <dbReference type="EMBL" id="TCZ73496.1"/>
    </source>
</evidence>
<dbReference type="Pfam" id="PF19841">
    <property type="entry name" value="GldN"/>
    <property type="match status" value="1"/>
</dbReference>
<gene>
    <name evidence="2" type="primary">gldN</name>
    <name evidence="2" type="ORF">E0486_05920</name>
</gene>
<dbReference type="AlphaFoldDB" id="A0A4R4E222"/>
<feature type="region of interest" description="Disordered" evidence="1">
    <location>
        <begin position="45"/>
        <end position="95"/>
    </location>
</feature>
<proteinExistence type="predicted"/>
<dbReference type="Proteomes" id="UP000295164">
    <property type="component" value="Unassembled WGS sequence"/>
</dbReference>
<dbReference type="OrthoDB" id="1141916at2"/>
<evidence type="ECO:0000256" key="1">
    <source>
        <dbReference type="SAM" id="MobiDB-lite"/>
    </source>
</evidence>
<dbReference type="EMBL" id="SKFH01000006">
    <property type="protein sequence ID" value="TCZ73496.1"/>
    <property type="molecule type" value="Genomic_DNA"/>
</dbReference>
<organism evidence="2 3">
    <name type="scientific">Flaviaesturariibacter aridisoli</name>
    <dbReference type="NCBI Taxonomy" id="2545761"/>
    <lineage>
        <taxon>Bacteria</taxon>
        <taxon>Pseudomonadati</taxon>
        <taxon>Bacteroidota</taxon>
        <taxon>Chitinophagia</taxon>
        <taxon>Chitinophagales</taxon>
        <taxon>Chitinophagaceae</taxon>
        <taxon>Flaviaestuariibacter</taxon>
    </lineage>
</organism>
<name>A0A4R4E222_9BACT</name>
<dbReference type="NCBIfam" id="TIGR03523">
    <property type="entry name" value="GldN"/>
    <property type="match status" value="1"/>
</dbReference>
<keyword evidence="3" id="KW-1185">Reference proteome</keyword>
<feature type="compositionally biased region" description="Low complexity" evidence="1">
    <location>
        <begin position="54"/>
        <end position="63"/>
    </location>
</feature>
<comment type="caution">
    <text evidence="2">The sequence shown here is derived from an EMBL/GenBank/DDBJ whole genome shotgun (WGS) entry which is preliminary data.</text>
</comment>
<dbReference type="InterPro" id="IPR019847">
    <property type="entry name" value="Gliding_motility_assoc_GldN"/>
</dbReference>
<feature type="compositionally biased region" description="Polar residues" evidence="1">
    <location>
        <begin position="64"/>
        <end position="77"/>
    </location>
</feature>
<protein>
    <submittedName>
        <fullName evidence="2">Gliding motility protein GldN</fullName>
    </submittedName>
</protein>
<accession>A0A4R4E222</accession>
<reference evidence="2 3" key="1">
    <citation type="submission" date="2019-03" db="EMBL/GenBank/DDBJ databases">
        <authorList>
            <person name="Kim M.K.M."/>
        </authorList>
    </citation>
    <scope>NUCLEOTIDE SEQUENCE [LARGE SCALE GENOMIC DNA]</scope>
    <source>
        <strain evidence="2 3">17J68-15</strain>
    </source>
</reference>
<sequence>MAEVVNFLRSFIISSNNLPVHMKNLVLKASFFLLLLSFAAADANAQRPSRRRNNNPPATNNANSGTETSEQVNQTRPPSGYNPYGNIPIEKDSTGASDTAVKASLRNDNAYDKSALNDRTPLNYEHLRWDDALFAEKVWREIDLREKINQSFRYAADENNGSQLFMNILLKAVNTGQVTAFSDERFTTPMTLAEVQQLTAGQTDTVPVTDINDPNKVVKYKVTSAQFDAKTVMKLRIKEEWVFDREASRMFVRILGICPLKSREMPAGPGGRPGQVSDASTPMFWLYYPDLRPILARYEVYNPKNMGASRMTWEELFEARMFSSYITKSTLDNPGNKNVRQMIKDPILALLEGDNIKERIFNYEQDLWSY</sequence>
<evidence type="ECO:0000313" key="3">
    <source>
        <dbReference type="Proteomes" id="UP000295164"/>
    </source>
</evidence>